<evidence type="ECO:0000313" key="3">
    <source>
        <dbReference type="EMBL" id="CAF4853143.1"/>
    </source>
</evidence>
<sequence length="62" mass="7178">TTSSAISDPSTKWQPYWDENYKRYYWSDGNESVWETPEGCVEPPLPESKSSLNVAQQQQYST</sequence>
<feature type="region of interest" description="Disordered" evidence="1">
    <location>
        <begin position="36"/>
        <end position="62"/>
    </location>
</feature>
<reference evidence="2" key="1">
    <citation type="submission" date="2021-02" db="EMBL/GenBank/DDBJ databases">
        <authorList>
            <person name="Nowell W R."/>
        </authorList>
    </citation>
    <scope>NUCLEOTIDE SEQUENCE</scope>
</reference>
<protein>
    <recommendedName>
        <fullName evidence="5">WW domain-containing protein</fullName>
    </recommendedName>
</protein>
<dbReference type="EMBL" id="CAJOBH010153115">
    <property type="protein sequence ID" value="CAF4853143.1"/>
    <property type="molecule type" value="Genomic_DNA"/>
</dbReference>
<evidence type="ECO:0000313" key="2">
    <source>
        <dbReference type="EMBL" id="CAF4385311.1"/>
    </source>
</evidence>
<evidence type="ECO:0000313" key="4">
    <source>
        <dbReference type="Proteomes" id="UP000681967"/>
    </source>
</evidence>
<accession>A0A8S2VHR7</accession>
<dbReference type="AlphaFoldDB" id="A0A8S2VHR7"/>
<evidence type="ECO:0008006" key="5">
    <source>
        <dbReference type="Google" id="ProtNLM"/>
    </source>
</evidence>
<dbReference type="Proteomes" id="UP000681967">
    <property type="component" value="Unassembled WGS sequence"/>
</dbReference>
<organism evidence="2 4">
    <name type="scientific">Rotaria magnacalcarata</name>
    <dbReference type="NCBI Taxonomy" id="392030"/>
    <lineage>
        <taxon>Eukaryota</taxon>
        <taxon>Metazoa</taxon>
        <taxon>Spiralia</taxon>
        <taxon>Gnathifera</taxon>
        <taxon>Rotifera</taxon>
        <taxon>Eurotatoria</taxon>
        <taxon>Bdelloidea</taxon>
        <taxon>Philodinida</taxon>
        <taxon>Philodinidae</taxon>
        <taxon>Rotaria</taxon>
    </lineage>
</organism>
<evidence type="ECO:0000256" key="1">
    <source>
        <dbReference type="SAM" id="MobiDB-lite"/>
    </source>
</evidence>
<feature type="non-terminal residue" evidence="2">
    <location>
        <position position="62"/>
    </location>
</feature>
<comment type="caution">
    <text evidence="2">The sequence shown here is derived from an EMBL/GenBank/DDBJ whole genome shotgun (WGS) entry which is preliminary data.</text>
</comment>
<dbReference type="EMBL" id="CAJOBH010052382">
    <property type="protein sequence ID" value="CAF4385311.1"/>
    <property type="molecule type" value="Genomic_DNA"/>
</dbReference>
<proteinExistence type="predicted"/>
<feature type="compositionally biased region" description="Polar residues" evidence="1">
    <location>
        <begin position="48"/>
        <end position="62"/>
    </location>
</feature>
<name>A0A8S2VHR7_9BILA</name>
<feature type="non-terminal residue" evidence="2">
    <location>
        <position position="1"/>
    </location>
</feature>
<gene>
    <name evidence="2" type="ORF">BYL167_LOCUS30914</name>
    <name evidence="3" type="ORF">BYL167_LOCUS50280</name>
</gene>